<dbReference type="Proteomes" id="UP000664940">
    <property type="component" value="Unassembled WGS sequence"/>
</dbReference>
<feature type="region of interest" description="Disordered" evidence="1">
    <location>
        <begin position="49"/>
        <end position="107"/>
    </location>
</feature>
<comment type="caution">
    <text evidence="2">The sequence shown here is derived from an EMBL/GenBank/DDBJ whole genome shotgun (WGS) entry which is preliminary data.</text>
</comment>
<reference evidence="2 3" key="1">
    <citation type="journal article" date="2020" name="Nature">
        <title>Six reference-quality genomes reveal evolution of bat adaptations.</title>
        <authorList>
            <person name="Jebb D."/>
            <person name="Huang Z."/>
            <person name="Pippel M."/>
            <person name="Hughes G.M."/>
            <person name="Lavrichenko K."/>
            <person name="Devanna P."/>
            <person name="Winkler S."/>
            <person name="Jermiin L.S."/>
            <person name="Skirmuntt E.C."/>
            <person name="Katzourakis A."/>
            <person name="Burkitt-Gray L."/>
            <person name="Ray D.A."/>
            <person name="Sullivan K.A.M."/>
            <person name="Roscito J.G."/>
            <person name="Kirilenko B.M."/>
            <person name="Davalos L.M."/>
            <person name="Corthals A.P."/>
            <person name="Power M.L."/>
            <person name="Jones G."/>
            <person name="Ransome R.D."/>
            <person name="Dechmann D.K.N."/>
            <person name="Locatelli A.G."/>
            <person name="Puechmaille S.J."/>
            <person name="Fedrigo O."/>
            <person name="Jarvis E.D."/>
            <person name="Hiller M."/>
            <person name="Vernes S.C."/>
            <person name="Myers E.W."/>
            <person name="Teeling E.C."/>
        </authorList>
    </citation>
    <scope>NUCLEOTIDE SEQUENCE [LARGE SCALE GENOMIC DNA]</scope>
    <source>
        <strain evidence="2">Bat1K_MPI-CBG_1</strain>
    </source>
</reference>
<sequence length="128" mass="15051">MVLLLTGETWFFLLTHVKNYISANLVVCNQFISGSLPWKRTGLGRVGGERQSFRAKQGEKNKRGWRPEWQAPGQPEAGWPEALWPESQEHPEPKRETDRQRQTDRDLCSQDLHSWWDRRVKSYILIYG</sequence>
<proteinExistence type="predicted"/>
<feature type="compositionally biased region" description="Basic and acidic residues" evidence="1">
    <location>
        <begin position="87"/>
        <end position="107"/>
    </location>
</feature>
<dbReference type="AlphaFoldDB" id="A0A833ZP27"/>
<organism evidence="2 3">
    <name type="scientific">Phyllostomus discolor</name>
    <name type="common">pale spear-nosed bat</name>
    <dbReference type="NCBI Taxonomy" id="89673"/>
    <lineage>
        <taxon>Eukaryota</taxon>
        <taxon>Metazoa</taxon>
        <taxon>Chordata</taxon>
        <taxon>Craniata</taxon>
        <taxon>Vertebrata</taxon>
        <taxon>Euteleostomi</taxon>
        <taxon>Mammalia</taxon>
        <taxon>Eutheria</taxon>
        <taxon>Laurasiatheria</taxon>
        <taxon>Chiroptera</taxon>
        <taxon>Yangochiroptera</taxon>
        <taxon>Phyllostomidae</taxon>
        <taxon>Phyllostominae</taxon>
        <taxon>Phyllostomus</taxon>
    </lineage>
</organism>
<feature type="compositionally biased region" description="Basic and acidic residues" evidence="1">
    <location>
        <begin position="49"/>
        <end position="66"/>
    </location>
</feature>
<evidence type="ECO:0000313" key="2">
    <source>
        <dbReference type="EMBL" id="KAF6094865.1"/>
    </source>
</evidence>
<dbReference type="EMBL" id="JABVXQ010000008">
    <property type="protein sequence ID" value="KAF6094865.1"/>
    <property type="molecule type" value="Genomic_DNA"/>
</dbReference>
<name>A0A833ZP27_9CHIR</name>
<accession>A0A833ZP27</accession>
<evidence type="ECO:0000313" key="3">
    <source>
        <dbReference type="Proteomes" id="UP000664940"/>
    </source>
</evidence>
<protein>
    <submittedName>
        <fullName evidence="2">Uncharacterized protein</fullName>
    </submittedName>
</protein>
<gene>
    <name evidence="2" type="ORF">HJG60_011941</name>
</gene>
<evidence type="ECO:0000256" key="1">
    <source>
        <dbReference type="SAM" id="MobiDB-lite"/>
    </source>
</evidence>